<dbReference type="PANTHER" id="PTHR42721:SF3">
    <property type="entry name" value="BETA-D-XYLOSIDASE 5-RELATED"/>
    <property type="match status" value="1"/>
</dbReference>
<evidence type="ECO:0000256" key="2">
    <source>
        <dbReference type="ARBA" id="ARBA00022729"/>
    </source>
</evidence>
<protein>
    <submittedName>
        <fullName evidence="6">Beta-glucosidase</fullName>
    </submittedName>
</protein>
<dbReference type="InterPro" id="IPR036962">
    <property type="entry name" value="Glyco_hydro_3_N_sf"/>
</dbReference>
<dbReference type="Pfam" id="PF00933">
    <property type="entry name" value="Glyco_hydro_3"/>
    <property type="match status" value="1"/>
</dbReference>
<dbReference type="Gene3D" id="3.40.50.1700">
    <property type="entry name" value="Glycoside hydrolase family 3 C-terminal domain"/>
    <property type="match status" value="1"/>
</dbReference>
<proteinExistence type="inferred from homology"/>
<dbReference type="Proteomes" id="UP000233535">
    <property type="component" value="Unassembled WGS sequence"/>
</dbReference>
<dbReference type="SUPFAM" id="SSF52279">
    <property type="entry name" value="Beta-D-glucan exohydrolase, C-terminal domain"/>
    <property type="match status" value="1"/>
</dbReference>
<dbReference type="InterPro" id="IPR044993">
    <property type="entry name" value="BXL"/>
</dbReference>
<comment type="similarity">
    <text evidence="1 4">Belongs to the glycosyl hydrolase 3 family.</text>
</comment>
<dbReference type="SUPFAM" id="SSF51445">
    <property type="entry name" value="(Trans)glycosidases"/>
    <property type="match status" value="1"/>
</dbReference>
<dbReference type="Pfam" id="PF01915">
    <property type="entry name" value="Glyco_hydro_3_C"/>
    <property type="match status" value="1"/>
</dbReference>
<evidence type="ECO:0000313" key="6">
    <source>
        <dbReference type="EMBL" id="PKQ64271.1"/>
    </source>
</evidence>
<name>A0A2N3I1T3_9BACT</name>
<dbReference type="InterPro" id="IPR002772">
    <property type="entry name" value="Glyco_hydro_3_C"/>
</dbReference>
<dbReference type="InterPro" id="IPR026891">
    <property type="entry name" value="Fn3-like"/>
</dbReference>
<comment type="caution">
    <text evidence="6">The sequence shown here is derived from an EMBL/GenBank/DDBJ whole genome shotgun (WGS) entry which is preliminary data.</text>
</comment>
<evidence type="ECO:0000259" key="5">
    <source>
        <dbReference type="SMART" id="SM01217"/>
    </source>
</evidence>
<dbReference type="RefSeq" id="WP_101260412.1">
    <property type="nucleotide sequence ID" value="NZ_MVDD01000003.1"/>
</dbReference>
<keyword evidence="4" id="KW-0326">Glycosidase</keyword>
<evidence type="ECO:0000256" key="4">
    <source>
        <dbReference type="RuleBase" id="RU361161"/>
    </source>
</evidence>
<dbReference type="PRINTS" id="PR00133">
    <property type="entry name" value="GLHYDRLASE3"/>
</dbReference>
<dbReference type="GO" id="GO:0009044">
    <property type="term" value="F:xylan 1,4-beta-xylosidase activity"/>
    <property type="evidence" value="ECO:0007669"/>
    <property type="project" value="InterPro"/>
</dbReference>
<dbReference type="Pfam" id="PF14310">
    <property type="entry name" value="Fn3-like"/>
    <property type="match status" value="1"/>
</dbReference>
<dbReference type="PROSITE" id="PS51257">
    <property type="entry name" value="PROKAR_LIPOPROTEIN"/>
    <property type="match status" value="1"/>
</dbReference>
<dbReference type="Gene3D" id="2.60.40.10">
    <property type="entry name" value="Immunoglobulins"/>
    <property type="match status" value="1"/>
</dbReference>
<dbReference type="SMART" id="SM01217">
    <property type="entry name" value="Fn3_like"/>
    <property type="match status" value="1"/>
</dbReference>
<dbReference type="InterPro" id="IPR017853">
    <property type="entry name" value="GH"/>
</dbReference>
<dbReference type="GO" id="GO:0031222">
    <property type="term" value="P:arabinan catabolic process"/>
    <property type="evidence" value="ECO:0007669"/>
    <property type="project" value="TreeGrafter"/>
</dbReference>
<dbReference type="PANTHER" id="PTHR42721">
    <property type="entry name" value="SUGAR HYDROLASE-RELATED"/>
    <property type="match status" value="1"/>
</dbReference>
<sequence length="794" mass="87656">MKKLKQSLLSRASFVLICLSSILGCQSEAVQEKGMQSFSNAELEAKALAIMSQMTLDEKLAQIEGIRPNDLMIDGKLSLEKCREIIPHGIGHFCQFSSSLTKSPEELRDFVREIQNYLMTETRTKIPAIFHEEAITGFATQGATTFPQQIGMGCSWNEAQITKNSASTRRNMRAAGATYALSPMLDLSRTAHWERIEESYGEDAYLTSALGLAFVNGLQGEDIRNGVAATTKHFAGYGTQNNNPKEFYEEYLMPHEVVIKKGNVKSVMPSYGRFKGEAVVTSKEMLRTILREKLGFDGLVVSDYGAVNLTYSGHKLASSAKEAAVMALNAGTDIELAKPIAFPYLPEALKEGLINQATIDDAVKRSLIMKARLGLLDENPAIGVDGELDFDPPANRKLAYESACQSIVLLKNDGILPLKSDVKKIALVGPNAATVHGLLGDYTYQSMISFWWSKEFDPNNPKLISLSEGLHNALGKDVNIEHERGCDWSAPLESVIKKDGLGDSRLAKVKMLTIKDVPQPDLANAIKISKESDVIIAVMGENIYLCGEGRERKGIRLPGEQEAFVKKLIATGKPVILVMYGGRPQVVNELEKGCAAIVQGWFPGEEGGQAIADIMTGKVNPSAKLCITYPKSEDKKEVNYKNGYVHDQPQYPFGYGLSYTNYTYSDLKMNASAKITDERFEIAFKVKNTGEKDGTEIVQLYVSPKDENSDMKPIQLKGFQRVDLKAGEEKAVKFLVSPEQLVQYIDEQWIVESGKYEFKVAASCTDIRLSETIELKGDAKILENGRSVFFSKNQ</sequence>
<accession>A0A2N3I1T3</accession>
<keyword evidence="7" id="KW-1185">Reference proteome</keyword>
<dbReference type="InterPro" id="IPR013783">
    <property type="entry name" value="Ig-like_fold"/>
</dbReference>
<evidence type="ECO:0000256" key="1">
    <source>
        <dbReference type="ARBA" id="ARBA00005336"/>
    </source>
</evidence>
<dbReference type="OrthoDB" id="9805821at2"/>
<organism evidence="6 7">
    <name type="scientific">Labilibaculum filiforme</name>
    <dbReference type="NCBI Taxonomy" id="1940526"/>
    <lineage>
        <taxon>Bacteria</taxon>
        <taxon>Pseudomonadati</taxon>
        <taxon>Bacteroidota</taxon>
        <taxon>Bacteroidia</taxon>
        <taxon>Marinilabiliales</taxon>
        <taxon>Marinifilaceae</taxon>
        <taxon>Labilibaculum</taxon>
    </lineage>
</organism>
<evidence type="ECO:0000313" key="7">
    <source>
        <dbReference type="Proteomes" id="UP000233535"/>
    </source>
</evidence>
<keyword evidence="2" id="KW-0732">Signal</keyword>
<gene>
    <name evidence="6" type="ORF">BZG02_05480</name>
</gene>
<dbReference type="AlphaFoldDB" id="A0A2N3I1T3"/>
<dbReference type="GO" id="GO:0046556">
    <property type="term" value="F:alpha-L-arabinofuranosidase activity"/>
    <property type="evidence" value="ECO:0007669"/>
    <property type="project" value="TreeGrafter"/>
</dbReference>
<feature type="domain" description="Fibronectin type III-like" evidence="5">
    <location>
        <begin position="696"/>
        <end position="764"/>
    </location>
</feature>
<dbReference type="GO" id="GO:0045493">
    <property type="term" value="P:xylan catabolic process"/>
    <property type="evidence" value="ECO:0007669"/>
    <property type="project" value="InterPro"/>
</dbReference>
<dbReference type="EMBL" id="MVDD01000003">
    <property type="protein sequence ID" value="PKQ64271.1"/>
    <property type="molecule type" value="Genomic_DNA"/>
</dbReference>
<keyword evidence="3 4" id="KW-0378">Hydrolase</keyword>
<reference evidence="6 7" key="1">
    <citation type="journal article" date="2017" name="Front. Microbiol.">
        <title>Labilibaculum manganireducens gen. nov., sp. nov. and Labilibaculum filiforme sp. nov., Novel Bacteroidetes Isolated from Subsurface Sediments of the Baltic Sea.</title>
        <authorList>
            <person name="Vandieken V."/>
            <person name="Marshall I.P."/>
            <person name="Niemann H."/>
            <person name="Engelen B."/>
            <person name="Cypionka H."/>
        </authorList>
    </citation>
    <scope>NUCLEOTIDE SEQUENCE [LARGE SCALE GENOMIC DNA]</scope>
    <source>
        <strain evidence="6 7">59.16B</strain>
    </source>
</reference>
<dbReference type="Gene3D" id="3.20.20.300">
    <property type="entry name" value="Glycoside hydrolase, family 3, N-terminal domain"/>
    <property type="match status" value="1"/>
</dbReference>
<dbReference type="PROSITE" id="PS00775">
    <property type="entry name" value="GLYCOSYL_HYDROL_F3"/>
    <property type="match status" value="1"/>
</dbReference>
<dbReference type="InterPro" id="IPR036881">
    <property type="entry name" value="Glyco_hydro_3_C_sf"/>
</dbReference>
<dbReference type="InterPro" id="IPR019800">
    <property type="entry name" value="Glyco_hydro_3_AS"/>
</dbReference>
<evidence type="ECO:0000256" key="3">
    <source>
        <dbReference type="ARBA" id="ARBA00022801"/>
    </source>
</evidence>
<dbReference type="InterPro" id="IPR001764">
    <property type="entry name" value="Glyco_hydro_3_N"/>
</dbReference>